<keyword evidence="3 4" id="KW-0326">Glycosidase</keyword>
<evidence type="ECO:0000256" key="5">
    <source>
        <dbReference type="SAM" id="SignalP"/>
    </source>
</evidence>
<evidence type="ECO:0000313" key="7">
    <source>
        <dbReference type="EMBL" id="SDD63212.1"/>
    </source>
</evidence>
<dbReference type="Proteomes" id="UP000198995">
    <property type="component" value="Unassembled WGS sequence"/>
</dbReference>
<dbReference type="InterPro" id="IPR012854">
    <property type="entry name" value="Cu_amine_oxidase-like_N"/>
</dbReference>
<dbReference type="PANTHER" id="PTHR40079">
    <property type="entry name" value="MANNAN ENDO-1,4-BETA-MANNOSIDASE E-RELATED"/>
    <property type="match status" value="1"/>
</dbReference>
<dbReference type="Gene3D" id="3.30.457.10">
    <property type="entry name" value="Copper amine oxidase-like, N-terminal domain"/>
    <property type="match status" value="2"/>
</dbReference>
<dbReference type="Pfam" id="PF07833">
    <property type="entry name" value="Cu_amine_oxidN1"/>
    <property type="match status" value="1"/>
</dbReference>
<evidence type="ECO:0000256" key="2">
    <source>
        <dbReference type="ARBA" id="ARBA00022801"/>
    </source>
</evidence>
<accession>A0A1G6WBH6</accession>
<dbReference type="EMBL" id="FNAF01000005">
    <property type="protein sequence ID" value="SDD63212.1"/>
    <property type="molecule type" value="Genomic_DNA"/>
</dbReference>
<gene>
    <name evidence="7" type="ORF">SAMN04489866_1051</name>
</gene>
<protein>
    <submittedName>
        <fullName evidence="7">Glycosyl hydrolase family 26</fullName>
    </submittedName>
</protein>
<proteinExistence type="inferred from homology"/>
<dbReference type="STRING" id="2741.SAMN04489866_1051"/>
<dbReference type="GO" id="GO:0006080">
    <property type="term" value="P:substituted mannan metabolic process"/>
    <property type="evidence" value="ECO:0007669"/>
    <property type="project" value="InterPro"/>
</dbReference>
<dbReference type="InterPro" id="IPR000805">
    <property type="entry name" value="Glyco_hydro_26"/>
</dbReference>
<evidence type="ECO:0000256" key="4">
    <source>
        <dbReference type="PROSITE-ProRule" id="PRU01100"/>
    </source>
</evidence>
<sequence>MKRKRWLQKMLGVGLAIALVAGSTPAFADPTYTEYGIYVQKPASVAGDRFYHGAKFEPKTGSYLGIFAQGDNTLNNDNASAESGEWFLHTTERVLGRDHATYLLYINYDQGESLDHYASYMKEAKRIGAKGIQLGLEVANANAIQNDDNLRRQAKALQSYGIPIFLRFNSEFNLTDGSNGWQSWGPELYKEKFRIIADVMHQEAPNVVMCWCPNDWPIGSEVAWYPGDQYVDWVGVSSYPVFNANGTPQQGNTWMDRFREIYDRYGAKKPIFITEGAAMPNIEGTTDLSLKNVAAYEIQRFYAGAARRYPNLKMVVYWNHNEPGARMVHGVVTDVPELLQAYKTAVSDPYYLSNVGAGSSYYYEKVEKTTLSGKEKISSYVNDVNHRIDHVDYYVNGQYAAQAKFPSYEATVDFTPWQGKPIQLKADYWSEQGTLVTSKTVNVGGGNAGSSASSQTSSKQEIPVYYNGKRIQLAYQPIIWNNYTYLPVRFVGEAVHANVDWDNATRTVIAKRGNNTLKFHPDAVEFEKNGMKQVANTPVIIRENRAFVPLRSLAEGLDLSIQWNNGERAVYISEK</sequence>
<evidence type="ECO:0000313" key="8">
    <source>
        <dbReference type="Proteomes" id="UP000198995"/>
    </source>
</evidence>
<feature type="domain" description="GH26" evidence="6">
    <location>
        <begin position="19"/>
        <end position="355"/>
    </location>
</feature>
<dbReference type="Gene3D" id="3.20.20.80">
    <property type="entry name" value="Glycosidases"/>
    <property type="match status" value="1"/>
</dbReference>
<evidence type="ECO:0000259" key="6">
    <source>
        <dbReference type="PROSITE" id="PS51764"/>
    </source>
</evidence>
<dbReference type="RefSeq" id="WP_091791684.1">
    <property type="nucleotide sequence ID" value="NZ_FNAF01000005.1"/>
</dbReference>
<dbReference type="InterPro" id="IPR036582">
    <property type="entry name" value="Mao_N_sf"/>
</dbReference>
<dbReference type="PROSITE" id="PS51764">
    <property type="entry name" value="GH26"/>
    <property type="match status" value="1"/>
</dbReference>
<dbReference type="InterPro" id="IPR022790">
    <property type="entry name" value="GH26_dom"/>
</dbReference>
<feature type="active site" description="Proton donor" evidence="4">
    <location>
        <position position="171"/>
    </location>
</feature>
<comment type="similarity">
    <text evidence="1 4">Belongs to the glycosyl hydrolase 26 family.</text>
</comment>
<dbReference type="Pfam" id="PF02156">
    <property type="entry name" value="Glyco_hydro_26"/>
    <property type="match status" value="1"/>
</dbReference>
<feature type="signal peptide" evidence="5">
    <location>
        <begin position="1"/>
        <end position="28"/>
    </location>
</feature>
<keyword evidence="2 4" id="KW-0378">Hydrolase</keyword>
<keyword evidence="8" id="KW-1185">Reference proteome</keyword>
<dbReference type="PANTHER" id="PTHR40079:SF4">
    <property type="entry name" value="GH26 DOMAIN-CONTAINING PROTEIN-RELATED"/>
    <property type="match status" value="1"/>
</dbReference>
<dbReference type="SUPFAM" id="SSF51445">
    <property type="entry name" value="(Trans)glycosidases"/>
    <property type="match status" value="1"/>
</dbReference>
<evidence type="ECO:0000256" key="1">
    <source>
        <dbReference type="ARBA" id="ARBA00007754"/>
    </source>
</evidence>
<feature type="chain" id="PRO_5011494832" evidence="5">
    <location>
        <begin position="29"/>
        <end position="575"/>
    </location>
</feature>
<name>A0A1G6WBH6_PEPNI</name>
<reference evidence="7 8" key="1">
    <citation type="submission" date="2016-10" db="EMBL/GenBank/DDBJ databases">
        <authorList>
            <person name="de Groot N.N."/>
        </authorList>
    </citation>
    <scope>NUCLEOTIDE SEQUENCE [LARGE SCALE GENOMIC DNA]</scope>
    <source>
        <strain evidence="7 8">DSM 20475</strain>
    </source>
</reference>
<keyword evidence="5" id="KW-0732">Signal</keyword>
<dbReference type="AlphaFoldDB" id="A0A1G6WBH6"/>
<organism evidence="7 8">
    <name type="scientific">Peptococcus niger</name>
    <dbReference type="NCBI Taxonomy" id="2741"/>
    <lineage>
        <taxon>Bacteria</taxon>
        <taxon>Bacillati</taxon>
        <taxon>Bacillota</taxon>
        <taxon>Clostridia</taxon>
        <taxon>Eubacteriales</taxon>
        <taxon>Peptococcaceae</taxon>
        <taxon>Peptococcus</taxon>
    </lineage>
</organism>
<dbReference type="InterPro" id="IPR017853">
    <property type="entry name" value="GH"/>
</dbReference>
<dbReference type="GO" id="GO:0016985">
    <property type="term" value="F:mannan endo-1,4-beta-mannosidase activity"/>
    <property type="evidence" value="ECO:0007669"/>
    <property type="project" value="InterPro"/>
</dbReference>
<feature type="active site" description="Nucleophile" evidence="4">
    <location>
        <position position="275"/>
    </location>
</feature>
<evidence type="ECO:0000256" key="3">
    <source>
        <dbReference type="ARBA" id="ARBA00023295"/>
    </source>
</evidence>
<dbReference type="SUPFAM" id="SSF55383">
    <property type="entry name" value="Copper amine oxidase, domain N"/>
    <property type="match status" value="1"/>
</dbReference>
<dbReference type="OrthoDB" id="9802773at2"/>